<organism evidence="6 7">
    <name type="scientific">Aspergillus cavernicola</name>
    <dbReference type="NCBI Taxonomy" id="176166"/>
    <lineage>
        <taxon>Eukaryota</taxon>
        <taxon>Fungi</taxon>
        <taxon>Dikarya</taxon>
        <taxon>Ascomycota</taxon>
        <taxon>Pezizomycotina</taxon>
        <taxon>Eurotiomycetes</taxon>
        <taxon>Eurotiomycetidae</taxon>
        <taxon>Eurotiales</taxon>
        <taxon>Aspergillaceae</taxon>
        <taxon>Aspergillus</taxon>
        <taxon>Aspergillus subgen. Nidulantes</taxon>
    </lineage>
</organism>
<evidence type="ECO:0000256" key="1">
    <source>
        <dbReference type="ARBA" id="ARBA00001971"/>
    </source>
</evidence>
<evidence type="ECO:0000256" key="2">
    <source>
        <dbReference type="ARBA" id="ARBA00010617"/>
    </source>
</evidence>
<dbReference type="InterPro" id="IPR002401">
    <property type="entry name" value="Cyt_P450_E_grp-I"/>
</dbReference>
<dbReference type="EMBL" id="JBFXLS010000064">
    <property type="protein sequence ID" value="KAL2821328.1"/>
    <property type="molecule type" value="Genomic_DNA"/>
</dbReference>
<evidence type="ECO:0000256" key="5">
    <source>
        <dbReference type="SAM" id="Phobius"/>
    </source>
</evidence>
<sequence length="501" mass="57283">MAILDMSDFISLLGVHRFSVLFAVALVVRVLSRRYWTSIRDIPGPFFASFSSLWRVYHVCKGHTEEEIIKLHREHGDFVRIAENEVSVSHPDAVKQLLHANIAKGTFYSVFSLPDYHYVNQMSELDPTRHIQKTRNLSAGFSLSNIAKSEPYIDTVLKHLQTRLNELSDSGGPVEFQDWFSFFAFDVLGEVTFSKSFGFVRSGVDIRNAIANTGSLVYYISIIGYYVWFHNLTLGNPIFSRLGLQPNSHIFDTCLLAIDSRKKNPEIRHDMMQRWLDVRATHPDRITERDIFGAAVANIGAGAETVSATAQVVIYRLLQCPEYMKRAQDEIDAAQARGELSPLVQYNEAAKLPFLQACLKEAYRFHPAVAHSLPRIAPKGGITIAKRYFPEGVILSVHPWIIHRNPDIFGQDCDSFNPDRWLQGDTKKMDSFLIHWGAGYNQCPGRNLAQFELSKVLTTVLRDYEIEQIDPKKEWRFETRFLAVPYGWPCRIRRRQGVNLI</sequence>
<keyword evidence="5" id="KW-0812">Transmembrane</keyword>
<name>A0ABR4I0P8_9EURO</name>
<keyword evidence="7" id="KW-1185">Reference proteome</keyword>
<proteinExistence type="inferred from homology"/>
<dbReference type="PRINTS" id="PR00385">
    <property type="entry name" value="P450"/>
</dbReference>
<dbReference type="InterPro" id="IPR050121">
    <property type="entry name" value="Cytochrome_P450_monoxygenase"/>
</dbReference>
<dbReference type="InterPro" id="IPR036396">
    <property type="entry name" value="Cyt_P450_sf"/>
</dbReference>
<keyword evidence="3" id="KW-0479">Metal-binding</keyword>
<dbReference type="Pfam" id="PF00067">
    <property type="entry name" value="p450"/>
    <property type="match status" value="1"/>
</dbReference>
<dbReference type="Proteomes" id="UP001610335">
    <property type="component" value="Unassembled WGS sequence"/>
</dbReference>
<dbReference type="PRINTS" id="PR00463">
    <property type="entry name" value="EP450I"/>
</dbReference>
<comment type="cofactor">
    <cofactor evidence="1">
        <name>heme</name>
        <dbReference type="ChEBI" id="CHEBI:30413"/>
    </cofactor>
</comment>
<keyword evidence="5" id="KW-0472">Membrane</keyword>
<evidence type="ECO:0000313" key="7">
    <source>
        <dbReference type="Proteomes" id="UP001610335"/>
    </source>
</evidence>
<comment type="caution">
    <text evidence="6">The sequence shown here is derived from an EMBL/GenBank/DDBJ whole genome shotgun (WGS) entry which is preliminary data.</text>
</comment>
<evidence type="ECO:0000313" key="6">
    <source>
        <dbReference type="EMBL" id="KAL2821328.1"/>
    </source>
</evidence>
<evidence type="ECO:0000256" key="4">
    <source>
        <dbReference type="ARBA" id="ARBA00023004"/>
    </source>
</evidence>
<reference evidence="6 7" key="1">
    <citation type="submission" date="2024-07" db="EMBL/GenBank/DDBJ databases">
        <title>Section-level genome sequencing and comparative genomics of Aspergillus sections Usti and Cavernicolus.</title>
        <authorList>
            <consortium name="Lawrence Berkeley National Laboratory"/>
            <person name="Nybo J.L."/>
            <person name="Vesth T.C."/>
            <person name="Theobald S."/>
            <person name="Frisvad J.C."/>
            <person name="Larsen T.O."/>
            <person name="Kjaerboelling I."/>
            <person name="Rothschild-Mancinelli K."/>
            <person name="Lyhne E.K."/>
            <person name="Kogle M.E."/>
            <person name="Barry K."/>
            <person name="Clum A."/>
            <person name="Na H."/>
            <person name="Ledsgaard L."/>
            <person name="Lin J."/>
            <person name="Lipzen A."/>
            <person name="Kuo A."/>
            <person name="Riley R."/>
            <person name="Mondo S."/>
            <person name="LaButti K."/>
            <person name="Haridas S."/>
            <person name="Pangalinan J."/>
            <person name="Salamov A.A."/>
            <person name="Simmons B.A."/>
            <person name="Magnuson J.K."/>
            <person name="Chen J."/>
            <person name="Drula E."/>
            <person name="Henrissat B."/>
            <person name="Wiebenga A."/>
            <person name="Lubbers R.J."/>
            <person name="Gomes A.C."/>
            <person name="Makela M.R."/>
            <person name="Stajich J."/>
            <person name="Grigoriev I.V."/>
            <person name="Mortensen U.H."/>
            <person name="De vries R.P."/>
            <person name="Baker S.E."/>
            <person name="Andersen M.R."/>
        </authorList>
    </citation>
    <scope>NUCLEOTIDE SEQUENCE [LARGE SCALE GENOMIC DNA]</scope>
    <source>
        <strain evidence="6 7">CBS 600.67</strain>
    </source>
</reference>
<feature type="transmembrane region" description="Helical" evidence="5">
    <location>
        <begin position="12"/>
        <end position="31"/>
    </location>
</feature>
<dbReference type="PANTHER" id="PTHR24305:SF232">
    <property type="entry name" value="P450, PUTATIVE (EUROFUNG)-RELATED"/>
    <property type="match status" value="1"/>
</dbReference>
<keyword evidence="4" id="KW-0408">Iron</keyword>
<accession>A0ABR4I0P8</accession>
<keyword evidence="5" id="KW-1133">Transmembrane helix</keyword>
<evidence type="ECO:0000256" key="3">
    <source>
        <dbReference type="ARBA" id="ARBA00022723"/>
    </source>
</evidence>
<protein>
    <submittedName>
        <fullName evidence="6">Cytochrome P450</fullName>
    </submittedName>
</protein>
<dbReference type="PANTHER" id="PTHR24305">
    <property type="entry name" value="CYTOCHROME P450"/>
    <property type="match status" value="1"/>
</dbReference>
<dbReference type="InterPro" id="IPR001128">
    <property type="entry name" value="Cyt_P450"/>
</dbReference>
<dbReference type="SUPFAM" id="SSF48264">
    <property type="entry name" value="Cytochrome P450"/>
    <property type="match status" value="1"/>
</dbReference>
<gene>
    <name evidence="6" type="ORF">BDW59DRAFT_181228</name>
</gene>
<comment type="similarity">
    <text evidence="2">Belongs to the cytochrome P450 family.</text>
</comment>
<dbReference type="Gene3D" id="1.10.630.10">
    <property type="entry name" value="Cytochrome P450"/>
    <property type="match status" value="1"/>
</dbReference>
<feature type="transmembrane region" description="Helical" evidence="5">
    <location>
        <begin position="209"/>
        <end position="228"/>
    </location>
</feature>
<dbReference type="CDD" id="cd11060">
    <property type="entry name" value="CYP57A1-like"/>
    <property type="match status" value="1"/>
</dbReference>